<accession>A0A871HYD5</accession>
<keyword evidence="4" id="KW-0547">Nucleotide-binding</keyword>
<reference evidence="8" key="1">
    <citation type="submission" date="2020-08" db="EMBL/GenBank/DDBJ databases">
        <authorList>
            <person name="Mosena A.C."/>
        </authorList>
    </citation>
    <scope>NUCLEOTIDE SEQUENCE</scope>
    <source>
        <strain evidence="8">101/BR/2018</strain>
    </source>
</reference>
<proteinExistence type="predicted"/>
<reference evidence="8" key="2">
    <citation type="journal article" date="2021" name="Arch. Virol.">
        <title>A new highly divergent copiparvovirus in sheep.</title>
        <authorList>
            <person name="Mosena A.C.S."/>
            <person name="da Silva M.S."/>
            <person name="Lorenzett M.P."/>
            <person name="Cibulski S.P."/>
            <person name="Weber M.N."/>
            <person name="Budaszewski R.F."/>
            <person name="Mayer F.Q."/>
            <person name="Henker L.C."/>
            <person name="de Cecco B.S."/>
            <person name="Pavarini S.P."/>
            <person name="Driemeier D."/>
            <person name="Canal C.W."/>
        </authorList>
    </citation>
    <scope>NUCLEOTIDE SEQUENCE</scope>
    <source>
        <strain evidence="8">101/BR/2018</strain>
    </source>
</reference>
<comment type="subcellular location">
    <subcellularLocation>
        <location evidence="1">Host nucleus</location>
    </subcellularLocation>
</comment>
<dbReference type="Pfam" id="PF01057">
    <property type="entry name" value="Parvo_NS1"/>
    <property type="match status" value="1"/>
</dbReference>
<evidence type="ECO:0000256" key="4">
    <source>
        <dbReference type="ARBA" id="ARBA00022741"/>
    </source>
</evidence>
<evidence type="ECO:0000313" key="8">
    <source>
        <dbReference type="EMBL" id="QOT13772.1"/>
    </source>
</evidence>
<name>A0A871HYD5_9VIRU</name>
<evidence type="ECO:0000256" key="5">
    <source>
        <dbReference type="ARBA" id="ARBA00022840"/>
    </source>
</evidence>
<evidence type="ECO:0000256" key="2">
    <source>
        <dbReference type="ARBA" id="ARBA00022562"/>
    </source>
</evidence>
<dbReference type="GO" id="GO:0006260">
    <property type="term" value="P:DNA replication"/>
    <property type="evidence" value="ECO:0007669"/>
    <property type="project" value="UniProtKB-KW"/>
</dbReference>
<dbReference type="InterPro" id="IPR001257">
    <property type="entry name" value="Parvovirus_NS1_helicase"/>
</dbReference>
<evidence type="ECO:0000256" key="6">
    <source>
        <dbReference type="SAM" id="MobiDB-lite"/>
    </source>
</evidence>
<evidence type="ECO:0000256" key="3">
    <source>
        <dbReference type="ARBA" id="ARBA00022705"/>
    </source>
</evidence>
<feature type="domain" description="SF3 helicase" evidence="7">
    <location>
        <begin position="263"/>
        <end position="431"/>
    </location>
</feature>
<feature type="compositionally biased region" description="Basic and acidic residues" evidence="6">
    <location>
        <begin position="99"/>
        <end position="108"/>
    </location>
</feature>
<sequence>MGFWLPGLPMGVGRGVVMMIGGGMSGAEVVHFLSILSGVPAKIALVDSTMSNVMLPSSHHPSCLFMRSWKGKFGLFQLTVPPKGQTTYTSGAKTSAGSDHSKQSQEHEKEQTLSFIIDYLLPKLPKKECLWAWNTFNNPEIEEKTLNIDLRKNTQTTLNQPQEEEAPPVPIHKFKAGKHMENTIDFLVRNNITTELNWLSKFPQSYFSYISTGQGLHMAKKAIETANIIISTQKGLHLTLTNFNTDTELNNWTSQQTLIEIKDNNIYKLAELQNFCPKTLALTLYYWAKKATGKRNCIWLYGPPSTGKTLLAQAIANSAASYGTVNWNNPNFPFQDLINKQLGWWEEGSITGDIVESTKAILAGTPLRIDRKCTTSAPLIPPPIIITSNGDITMVKSGSMIDFSHKGALEARMIKIPFKNPCPPTLYPITENHIKDFFRFGAILATFEQKPPLFQQGPLHMPHTLPFGQGQPWTPRPLQPIAEETENQLKRKLPIENPERIKHPRKQTLTPKGNLSLSYRWVYTGDHPTCM</sequence>
<evidence type="ECO:0000256" key="1">
    <source>
        <dbReference type="ARBA" id="ARBA00004147"/>
    </source>
</evidence>
<gene>
    <name evidence="8" type="primary">NS</name>
</gene>
<dbReference type="SUPFAM" id="SSF55464">
    <property type="entry name" value="Origin of replication-binding domain, RBD-like"/>
    <property type="match status" value="1"/>
</dbReference>
<dbReference type="SUPFAM" id="SSF52540">
    <property type="entry name" value="P-loop containing nucleoside triphosphate hydrolases"/>
    <property type="match status" value="1"/>
</dbReference>
<organism evidence="8">
    <name type="scientific">Copiparvovirus 101/BR/2018</name>
    <dbReference type="NCBI Taxonomy" id="2782219"/>
    <lineage>
        <taxon>Viruses</taxon>
        <taxon>Monodnaviria</taxon>
        <taxon>Shotokuvirae</taxon>
        <taxon>Cossaviricota</taxon>
        <taxon>Quintoviricetes</taxon>
        <taxon>Piccovirales</taxon>
        <taxon>Parvoviridae</taxon>
        <taxon>Parvovirinae</taxon>
        <taxon>Copiparvovirus</taxon>
    </lineage>
</organism>
<protein>
    <submittedName>
        <fullName evidence="8">Nonstructural protein</fullName>
    </submittedName>
</protein>
<dbReference type="InterPro" id="IPR014015">
    <property type="entry name" value="Helicase_SF3_DNA-vir"/>
</dbReference>
<feature type="region of interest" description="Disordered" evidence="6">
    <location>
        <begin position="86"/>
        <end position="108"/>
    </location>
</feature>
<dbReference type="GO" id="GO:0042025">
    <property type="term" value="C:host cell nucleus"/>
    <property type="evidence" value="ECO:0007669"/>
    <property type="project" value="UniProtKB-SubCell"/>
</dbReference>
<keyword evidence="3" id="KW-0235">DNA replication</keyword>
<feature type="compositionally biased region" description="Polar residues" evidence="6">
    <location>
        <begin position="86"/>
        <end position="98"/>
    </location>
</feature>
<dbReference type="EMBL" id="MT875453">
    <property type="protein sequence ID" value="QOT13772.1"/>
    <property type="molecule type" value="Genomic_DNA"/>
</dbReference>
<dbReference type="PROSITE" id="PS51206">
    <property type="entry name" value="SF3_HELICASE_1"/>
    <property type="match status" value="1"/>
</dbReference>
<dbReference type="InterPro" id="IPR027417">
    <property type="entry name" value="P-loop_NTPase"/>
</dbReference>
<dbReference type="GO" id="GO:0005524">
    <property type="term" value="F:ATP binding"/>
    <property type="evidence" value="ECO:0007669"/>
    <property type="project" value="UniProtKB-KW"/>
</dbReference>
<dbReference type="Gene3D" id="3.40.1310.20">
    <property type="match status" value="1"/>
</dbReference>
<dbReference type="Gene3D" id="3.40.50.300">
    <property type="entry name" value="P-loop containing nucleotide triphosphate hydrolases"/>
    <property type="match status" value="1"/>
</dbReference>
<dbReference type="Gene3D" id="1.10.10.950">
    <property type="match status" value="1"/>
</dbReference>
<keyword evidence="5" id="KW-0067">ATP-binding</keyword>
<evidence type="ECO:0000259" key="7">
    <source>
        <dbReference type="PROSITE" id="PS51206"/>
    </source>
</evidence>
<dbReference type="GO" id="GO:0019079">
    <property type="term" value="P:viral genome replication"/>
    <property type="evidence" value="ECO:0007669"/>
    <property type="project" value="InterPro"/>
</dbReference>
<keyword evidence="2" id="KW-1048">Host nucleus</keyword>